<evidence type="ECO:0000313" key="2">
    <source>
        <dbReference type="EMBL" id="KAF2818067.1"/>
    </source>
</evidence>
<gene>
    <name evidence="2" type="ORF">CC86DRAFT_171817</name>
</gene>
<feature type="region of interest" description="Disordered" evidence="1">
    <location>
        <begin position="15"/>
        <end position="34"/>
    </location>
</feature>
<dbReference type="Proteomes" id="UP000799424">
    <property type="component" value="Unassembled WGS sequence"/>
</dbReference>
<feature type="compositionally biased region" description="Basic and acidic residues" evidence="1">
    <location>
        <begin position="16"/>
        <end position="25"/>
    </location>
</feature>
<dbReference type="AlphaFoldDB" id="A0A6A6ZCZ4"/>
<name>A0A6A6ZCZ4_9PLEO</name>
<evidence type="ECO:0000256" key="1">
    <source>
        <dbReference type="SAM" id="MobiDB-lite"/>
    </source>
</evidence>
<reference evidence="2" key="1">
    <citation type="journal article" date="2020" name="Stud. Mycol.">
        <title>101 Dothideomycetes genomes: a test case for predicting lifestyles and emergence of pathogens.</title>
        <authorList>
            <person name="Haridas S."/>
            <person name="Albert R."/>
            <person name="Binder M."/>
            <person name="Bloem J."/>
            <person name="Labutti K."/>
            <person name="Salamov A."/>
            <person name="Andreopoulos B."/>
            <person name="Baker S."/>
            <person name="Barry K."/>
            <person name="Bills G."/>
            <person name="Bluhm B."/>
            <person name="Cannon C."/>
            <person name="Castanera R."/>
            <person name="Culley D."/>
            <person name="Daum C."/>
            <person name="Ezra D."/>
            <person name="Gonzalez J."/>
            <person name="Henrissat B."/>
            <person name="Kuo A."/>
            <person name="Liang C."/>
            <person name="Lipzen A."/>
            <person name="Lutzoni F."/>
            <person name="Magnuson J."/>
            <person name="Mondo S."/>
            <person name="Nolan M."/>
            <person name="Ohm R."/>
            <person name="Pangilinan J."/>
            <person name="Park H.-J."/>
            <person name="Ramirez L."/>
            <person name="Alfaro M."/>
            <person name="Sun H."/>
            <person name="Tritt A."/>
            <person name="Yoshinaga Y."/>
            <person name="Zwiers L.-H."/>
            <person name="Turgeon B."/>
            <person name="Goodwin S."/>
            <person name="Spatafora J."/>
            <person name="Crous P."/>
            <person name="Grigoriev I."/>
        </authorList>
    </citation>
    <scope>NUCLEOTIDE SEQUENCE</scope>
    <source>
        <strain evidence="2">CBS 113818</strain>
    </source>
</reference>
<protein>
    <submittedName>
        <fullName evidence="2">Uncharacterized protein</fullName>
    </submittedName>
</protein>
<accession>A0A6A6ZCZ4</accession>
<organism evidence="2 3">
    <name type="scientific">Ophiobolus disseminans</name>
    <dbReference type="NCBI Taxonomy" id="1469910"/>
    <lineage>
        <taxon>Eukaryota</taxon>
        <taxon>Fungi</taxon>
        <taxon>Dikarya</taxon>
        <taxon>Ascomycota</taxon>
        <taxon>Pezizomycotina</taxon>
        <taxon>Dothideomycetes</taxon>
        <taxon>Pleosporomycetidae</taxon>
        <taxon>Pleosporales</taxon>
        <taxon>Pleosporineae</taxon>
        <taxon>Phaeosphaeriaceae</taxon>
        <taxon>Ophiobolus</taxon>
    </lineage>
</organism>
<proteinExistence type="predicted"/>
<sequence>MYWGASRRRALSLERTSAREGRRDGNLGQKPRGLRPITVADNLNPCSNPFDKPAECVCLVPKLERDHATLGCEVQGNGVEPCSKLHNGSSSPFALFLDLIQSPLKSSNSASVGFNGVAGSIGWMSLQLVAVAAWQG</sequence>
<dbReference type="EMBL" id="MU006263">
    <property type="protein sequence ID" value="KAF2818067.1"/>
    <property type="molecule type" value="Genomic_DNA"/>
</dbReference>
<evidence type="ECO:0000313" key="3">
    <source>
        <dbReference type="Proteomes" id="UP000799424"/>
    </source>
</evidence>
<keyword evidence="3" id="KW-1185">Reference proteome</keyword>